<name>A0A0S3S8Z4_PHAAN</name>
<proteinExistence type="predicted"/>
<gene>
    <name evidence="1" type="primary">Vigan.06G022700</name>
    <name evidence="1" type="ORF">VIGAN_06022700</name>
</gene>
<sequence length="98" mass="11027">MSNLCGSQCCTHGGSNLTNISIMTTKSHRKMGKKTGQKEVSDFSYSDNKIKPKQLENPKIKSAKTIYHLPAEDREHTVLTLSQQRILIILAYKHKPSL</sequence>
<evidence type="ECO:0000313" key="2">
    <source>
        <dbReference type="Proteomes" id="UP000291084"/>
    </source>
</evidence>
<dbReference type="EMBL" id="AP015039">
    <property type="protein sequence ID" value="BAT89304.1"/>
    <property type="molecule type" value="Genomic_DNA"/>
</dbReference>
<organism evidence="1 2">
    <name type="scientific">Vigna angularis var. angularis</name>
    <dbReference type="NCBI Taxonomy" id="157739"/>
    <lineage>
        <taxon>Eukaryota</taxon>
        <taxon>Viridiplantae</taxon>
        <taxon>Streptophyta</taxon>
        <taxon>Embryophyta</taxon>
        <taxon>Tracheophyta</taxon>
        <taxon>Spermatophyta</taxon>
        <taxon>Magnoliopsida</taxon>
        <taxon>eudicotyledons</taxon>
        <taxon>Gunneridae</taxon>
        <taxon>Pentapetalae</taxon>
        <taxon>rosids</taxon>
        <taxon>fabids</taxon>
        <taxon>Fabales</taxon>
        <taxon>Fabaceae</taxon>
        <taxon>Papilionoideae</taxon>
        <taxon>50 kb inversion clade</taxon>
        <taxon>NPAAA clade</taxon>
        <taxon>indigoferoid/millettioid clade</taxon>
        <taxon>Phaseoleae</taxon>
        <taxon>Vigna</taxon>
    </lineage>
</organism>
<keyword evidence="2" id="KW-1185">Reference proteome</keyword>
<dbReference type="AlphaFoldDB" id="A0A0S3S8Z4"/>
<dbReference type="Proteomes" id="UP000291084">
    <property type="component" value="Chromosome 6"/>
</dbReference>
<reference evidence="1 2" key="1">
    <citation type="journal article" date="2015" name="Sci. Rep.">
        <title>The power of single molecule real-time sequencing technology in the de novo assembly of a eukaryotic genome.</title>
        <authorList>
            <person name="Sakai H."/>
            <person name="Naito K."/>
            <person name="Ogiso-Tanaka E."/>
            <person name="Takahashi Y."/>
            <person name="Iseki K."/>
            <person name="Muto C."/>
            <person name="Satou K."/>
            <person name="Teruya K."/>
            <person name="Shiroma A."/>
            <person name="Shimoji M."/>
            <person name="Hirano T."/>
            <person name="Itoh T."/>
            <person name="Kaga A."/>
            <person name="Tomooka N."/>
        </authorList>
    </citation>
    <scope>NUCLEOTIDE SEQUENCE [LARGE SCALE GENOMIC DNA]</scope>
    <source>
        <strain evidence="2">cv. Shumari</strain>
    </source>
</reference>
<accession>A0A0S3S8Z4</accession>
<evidence type="ECO:0000313" key="1">
    <source>
        <dbReference type="EMBL" id="BAT89304.1"/>
    </source>
</evidence>
<protein>
    <submittedName>
        <fullName evidence="1">Uncharacterized protein</fullName>
    </submittedName>
</protein>